<dbReference type="Proteomes" id="UP001241377">
    <property type="component" value="Unassembled WGS sequence"/>
</dbReference>
<evidence type="ECO:0000313" key="2">
    <source>
        <dbReference type="Proteomes" id="UP001241377"/>
    </source>
</evidence>
<comment type="caution">
    <text evidence="1">The sequence shown here is derived from an EMBL/GenBank/DDBJ whole genome shotgun (WGS) entry which is preliminary data.</text>
</comment>
<protein>
    <submittedName>
        <fullName evidence="1">Uncharacterized protein</fullName>
    </submittedName>
</protein>
<proteinExistence type="predicted"/>
<sequence>MEQEYRVVKRYKIDEATQKFWKTVILSALANPRSPSNFRISDVLYEVWESGQAKEELLKGKQCLIARLLCAQHYKEINQKHRKIAGGNLDQRMINEETGEITEEYIESVDDDTTEPSAESTVHARSETGEAPATADGETIPLTSNLDASVKPTTLSVSPSAPVSVQAYTVHTESTPVFSPTSVPDSFYDEIQQLSDERK</sequence>
<evidence type="ECO:0000313" key="1">
    <source>
        <dbReference type="EMBL" id="KAJ9105549.1"/>
    </source>
</evidence>
<dbReference type="EMBL" id="JASBWR010000034">
    <property type="protein sequence ID" value="KAJ9105549.1"/>
    <property type="molecule type" value="Genomic_DNA"/>
</dbReference>
<gene>
    <name evidence="1" type="ORF">QFC19_003531</name>
</gene>
<accession>A0ACC2W1C7</accession>
<reference evidence="1" key="1">
    <citation type="submission" date="2023-04" db="EMBL/GenBank/DDBJ databases">
        <title>Draft Genome sequencing of Naganishia species isolated from polar environments using Oxford Nanopore Technology.</title>
        <authorList>
            <person name="Leo P."/>
            <person name="Venkateswaran K."/>
        </authorList>
    </citation>
    <scope>NUCLEOTIDE SEQUENCE</scope>
    <source>
        <strain evidence="1">MNA-CCFEE 5261</strain>
    </source>
</reference>
<keyword evidence="2" id="KW-1185">Reference proteome</keyword>
<organism evidence="1 2">
    <name type="scientific">Naganishia cerealis</name>
    <dbReference type="NCBI Taxonomy" id="610337"/>
    <lineage>
        <taxon>Eukaryota</taxon>
        <taxon>Fungi</taxon>
        <taxon>Dikarya</taxon>
        <taxon>Basidiomycota</taxon>
        <taxon>Agaricomycotina</taxon>
        <taxon>Tremellomycetes</taxon>
        <taxon>Filobasidiales</taxon>
        <taxon>Filobasidiaceae</taxon>
        <taxon>Naganishia</taxon>
    </lineage>
</organism>
<name>A0ACC2W1C7_9TREE</name>